<gene>
    <name evidence="4" type="ORF">Tdes44962_MAKER10153</name>
</gene>
<dbReference type="FunFam" id="3.30.1360.180:FF:000003">
    <property type="entry name" value="Type I phosphodiesterase/nucleotide pyrophosphatase family protein"/>
    <property type="match status" value="1"/>
</dbReference>
<keyword evidence="2" id="KW-1133">Transmembrane helix</keyword>
<organism evidence="4 5">
    <name type="scientific">Teratosphaeria destructans</name>
    <dbReference type="NCBI Taxonomy" id="418781"/>
    <lineage>
        <taxon>Eukaryota</taxon>
        <taxon>Fungi</taxon>
        <taxon>Dikarya</taxon>
        <taxon>Ascomycota</taxon>
        <taxon>Pezizomycotina</taxon>
        <taxon>Dothideomycetes</taxon>
        <taxon>Dothideomycetidae</taxon>
        <taxon>Mycosphaerellales</taxon>
        <taxon>Teratosphaeriaceae</taxon>
        <taxon>Teratosphaeria</taxon>
    </lineage>
</organism>
<protein>
    <submittedName>
        <fullName evidence="4">Type I phosphodiesterase / nucleotide pyrophosphatase</fullName>
    </submittedName>
</protein>
<dbReference type="Pfam" id="PF00010">
    <property type="entry name" value="HLH"/>
    <property type="match status" value="1"/>
</dbReference>
<keyword evidence="2" id="KW-0812">Transmembrane</keyword>
<evidence type="ECO:0000259" key="3">
    <source>
        <dbReference type="PROSITE" id="PS50888"/>
    </source>
</evidence>
<feature type="region of interest" description="Disordered" evidence="1">
    <location>
        <begin position="566"/>
        <end position="595"/>
    </location>
</feature>
<feature type="region of interest" description="Disordered" evidence="1">
    <location>
        <begin position="116"/>
        <end position="187"/>
    </location>
</feature>
<feature type="compositionally biased region" description="Polar residues" evidence="1">
    <location>
        <begin position="750"/>
        <end position="764"/>
    </location>
</feature>
<sequence length="1299" mass="143180">GRSPSINQGFHHDPHRDSKDYPPTLDSRRSSIDSRMHQGFNNLYINPTSPYESANNSQVSLAASLRRPNGAGPMSPLSGRSSLRGHAAPRVAPPIMPVGRSSGAPDPTAARPTQGFPWAFPDQPIPEERRGSGSDESGSMHGMPSRTNSFAASSIRSSIFSTDSRLPPGQRPFGEDGTTHHHSLQHSAISGLQNDAMGGQGTGNYSRTPELRVSHKLAERKRRSEMKDLFEELNKAVPANGGSKASKWEILTKAIEYIRTTQHQERQLHGEVQRLQRDSEYGREARKENEMLKTEVQVMHQHLRRLDPNAPHVYGHFTSQLSAQSGSQTNGTSNIALPPLNPGQSSAAFSGAAMQGVEYGNGFAFRHGMGPIAGAWSRTNALTGQADPARSRRGRRMTCTANGGREGRMMGGVLMRGPTAPMCLGPLMGEMQCHHGRGRQALLANNTCSAGIAETSTDGWGVKCMNLTARHIPYVTRNCLRKGAAYLVGAPFSIHDTAARPYANLHPIFVDALSLRMCINEYLQTASDHSHGDEHDADATLLACALATLNDPHNLKVMARRDYEKVEQADAHADDAGSSGEETTSRTSHDGWRHDQETLTAEEEAERLLLGGDGHARRDRREGARRRRDAARAQRREQRQEERRSRRRRQKRGEESPEKEMIYDMEEGAESSRHSSEVDVGQSAEGRARTKKKEKKKKKKTLCSRCCIYVAIVVAFLVLLFGAWMATSHSKHGHGEDTLATQEPEAAAASDQSGTSYRPQHLSNGTHTFAPTTVLISLDGFRADFLFRDLTPTLQSLARSGVSPKYMLPSFPSLTFPNHYTLVTGLHPESHGIVGNTFWDPVTRQQFHHTVPSQSMRPEWWRAEPLWVTAERAGVRSAIHMWPGSEAHIGGVEPAYVDKFNMDEPLHNKVHRILGWLDQPGLMDESTPTPQLIAAYVPNVDADGHKYGPNSTYIRSTIAEVDGMLKKLFDGIEERNLTDVINLVVVSDHGMATIATKRLIQLEDLIDTSLIEHTDGWPLYGLRPKDTSDAMVHQLYDQLVQKSQEKRYEGLFQVYLRDENMPERYHFSKNARIAPLWVEPKTGWAIVTKDEYNVAEDRDENWDLLGLHGYDNQHPLMRAIFVARGPAFPHVAGSELVPFQNTEVYNIVCDSLGIPPAPNNGTLRLPLRPMGMHDFDRPADVPDDPQDEDHLALPPEVPNLASHPSTTTSGHDVPSPPVVPDLADDRPDGVLPPMPSTTMQGNQSGSVAPTAGDADPGALEDEKGGGSGGLWAWIDGQLRKLKSWVSDVLDGDEAEGRGS</sequence>
<dbReference type="Gene3D" id="3.40.720.10">
    <property type="entry name" value="Alkaline Phosphatase, subunit A"/>
    <property type="match status" value="1"/>
</dbReference>
<feature type="non-terminal residue" evidence="4">
    <location>
        <position position="1"/>
    </location>
</feature>
<dbReference type="SMART" id="SM00353">
    <property type="entry name" value="HLH"/>
    <property type="match status" value="1"/>
</dbReference>
<feature type="compositionally biased region" description="Basic and acidic residues" evidence="1">
    <location>
        <begin position="583"/>
        <end position="595"/>
    </location>
</feature>
<feature type="region of interest" description="Disordered" evidence="1">
    <location>
        <begin position="383"/>
        <end position="403"/>
    </location>
</feature>
<dbReference type="GO" id="GO:0009141">
    <property type="term" value="P:nucleoside triphosphate metabolic process"/>
    <property type="evidence" value="ECO:0007669"/>
    <property type="project" value="TreeGrafter"/>
</dbReference>
<keyword evidence="2" id="KW-0472">Membrane</keyword>
<feature type="region of interest" description="Disordered" evidence="1">
    <location>
        <begin position="607"/>
        <end position="696"/>
    </location>
</feature>
<accession>A0A9W7SNB2</accession>
<comment type="caution">
    <text evidence="4">The sequence shown here is derived from an EMBL/GenBank/DDBJ whole genome shotgun (WGS) entry which is preliminary data.</text>
</comment>
<dbReference type="Proteomes" id="UP001138500">
    <property type="component" value="Unassembled WGS sequence"/>
</dbReference>
<dbReference type="GO" id="GO:0017111">
    <property type="term" value="F:ribonucleoside triphosphate phosphatase activity"/>
    <property type="evidence" value="ECO:0007669"/>
    <property type="project" value="TreeGrafter"/>
</dbReference>
<feature type="domain" description="BHLH" evidence="3">
    <location>
        <begin position="210"/>
        <end position="261"/>
    </location>
</feature>
<dbReference type="PANTHER" id="PTHR10151">
    <property type="entry name" value="ECTONUCLEOTIDE PYROPHOSPHATASE/PHOSPHODIESTERASE"/>
    <property type="match status" value="1"/>
</dbReference>
<dbReference type="InterPro" id="IPR011598">
    <property type="entry name" value="bHLH_dom"/>
</dbReference>
<feature type="region of interest" description="Disordered" evidence="1">
    <location>
        <begin position="1"/>
        <end position="88"/>
    </location>
</feature>
<feature type="region of interest" description="Disordered" evidence="1">
    <location>
        <begin position="1163"/>
        <end position="1271"/>
    </location>
</feature>
<feature type="compositionally biased region" description="Basic and acidic residues" evidence="1">
    <location>
        <begin position="566"/>
        <end position="575"/>
    </location>
</feature>
<feature type="compositionally biased region" description="Low complexity" evidence="1">
    <location>
        <begin position="149"/>
        <end position="165"/>
    </location>
</feature>
<dbReference type="Gene3D" id="3.30.1360.180">
    <property type="match status" value="1"/>
</dbReference>
<feature type="region of interest" description="Disordered" evidence="1">
    <location>
        <begin position="731"/>
        <end position="764"/>
    </location>
</feature>
<dbReference type="GO" id="GO:0047429">
    <property type="term" value="F:nucleoside triphosphate diphosphatase activity"/>
    <property type="evidence" value="ECO:0007669"/>
    <property type="project" value="TreeGrafter"/>
</dbReference>
<dbReference type="OrthoDB" id="415411at2759"/>
<feature type="compositionally biased region" description="Polar residues" evidence="1">
    <location>
        <begin position="39"/>
        <end position="61"/>
    </location>
</feature>
<dbReference type="PANTHER" id="PTHR10151:SF120">
    <property type="entry name" value="BIS(5'-ADENOSYL)-TRIPHOSPHATASE"/>
    <property type="match status" value="1"/>
</dbReference>
<dbReference type="Gene3D" id="4.10.280.10">
    <property type="entry name" value="Helix-loop-helix DNA-binding domain"/>
    <property type="match status" value="1"/>
</dbReference>
<feature type="compositionally biased region" description="Basic and acidic residues" evidence="1">
    <location>
        <begin position="652"/>
        <end position="662"/>
    </location>
</feature>
<dbReference type="SUPFAM" id="SSF47459">
    <property type="entry name" value="HLH, helix-loop-helix DNA-binding domain"/>
    <property type="match status" value="1"/>
</dbReference>
<reference evidence="4 5" key="1">
    <citation type="journal article" date="2018" name="IMA Fungus">
        <title>IMA Genome-F 10: Nine draft genome sequences of Claviceps purpurea s.lat., including C. arundinis, C. humidiphila, and C. cf. spartinae, pseudomolecules for the pitch canker pathogen Fusarium circinatum, draft genome of Davidsoniella eucalypti, Grosmannia galeiformis, Quambalaria eucalypti, and Teratosphaeria destructans.</title>
        <authorList>
            <person name="Wingfield B.D."/>
            <person name="Liu M."/>
            <person name="Nguyen H.D."/>
            <person name="Lane F.A."/>
            <person name="Morgan S.W."/>
            <person name="De Vos L."/>
            <person name="Wilken P.M."/>
            <person name="Duong T.A."/>
            <person name="Aylward J."/>
            <person name="Coetzee M.P."/>
            <person name="Dadej K."/>
            <person name="De Beer Z.W."/>
            <person name="Findlay W."/>
            <person name="Havenga M."/>
            <person name="Kolarik M."/>
            <person name="Menzies J.G."/>
            <person name="Naidoo K."/>
            <person name="Pochopski O."/>
            <person name="Shoukouhi P."/>
            <person name="Santana Q.C."/>
            <person name="Seifert K.A."/>
            <person name="Soal N."/>
            <person name="Steenkamp E.T."/>
            <person name="Tatham C.T."/>
            <person name="van der Nest M.A."/>
            <person name="Wingfield M.J."/>
        </authorList>
    </citation>
    <scope>NUCLEOTIDE SEQUENCE [LARGE SCALE GENOMIC DNA]</scope>
    <source>
        <strain evidence="4">CMW44962</strain>
    </source>
</reference>
<dbReference type="InterPro" id="IPR002591">
    <property type="entry name" value="Phosphodiest/P_Trfase"/>
</dbReference>
<evidence type="ECO:0000256" key="1">
    <source>
        <dbReference type="SAM" id="MobiDB-lite"/>
    </source>
</evidence>
<dbReference type="InterPro" id="IPR017850">
    <property type="entry name" value="Alkaline_phosphatase_core_sf"/>
</dbReference>
<dbReference type="EMBL" id="RIBY02002081">
    <property type="protein sequence ID" value="KAH9825755.1"/>
    <property type="molecule type" value="Genomic_DNA"/>
</dbReference>
<evidence type="ECO:0000313" key="4">
    <source>
        <dbReference type="EMBL" id="KAH9825755.1"/>
    </source>
</evidence>
<reference evidence="4 5" key="2">
    <citation type="journal article" date="2021" name="Curr. Genet.">
        <title>Genetic response to nitrogen starvation in the aggressive Eucalyptus foliar pathogen Teratosphaeria destructans.</title>
        <authorList>
            <person name="Havenga M."/>
            <person name="Wingfield B.D."/>
            <person name="Wingfield M.J."/>
            <person name="Dreyer L.L."/>
            <person name="Roets F."/>
            <person name="Aylward J."/>
        </authorList>
    </citation>
    <scope>NUCLEOTIDE SEQUENCE [LARGE SCALE GENOMIC DNA]</scope>
    <source>
        <strain evidence="4">CMW44962</strain>
    </source>
</reference>
<keyword evidence="5" id="KW-1185">Reference proteome</keyword>
<dbReference type="GO" id="GO:0046983">
    <property type="term" value="F:protein dimerization activity"/>
    <property type="evidence" value="ECO:0007669"/>
    <property type="project" value="InterPro"/>
</dbReference>
<evidence type="ECO:0000256" key="2">
    <source>
        <dbReference type="SAM" id="Phobius"/>
    </source>
</evidence>
<proteinExistence type="predicted"/>
<feature type="compositionally biased region" description="Polar residues" evidence="1">
    <location>
        <begin position="1236"/>
        <end position="1247"/>
    </location>
</feature>
<feature type="compositionally biased region" description="Basic and acidic residues" evidence="1">
    <location>
        <begin position="630"/>
        <end position="644"/>
    </location>
</feature>
<dbReference type="Pfam" id="PF01663">
    <property type="entry name" value="Phosphodiest"/>
    <property type="match status" value="1"/>
</dbReference>
<dbReference type="PROSITE" id="PS50888">
    <property type="entry name" value="BHLH"/>
    <property type="match status" value="1"/>
</dbReference>
<name>A0A9W7SNB2_9PEZI</name>
<dbReference type="CDD" id="cd16018">
    <property type="entry name" value="Enpp"/>
    <property type="match status" value="1"/>
</dbReference>
<evidence type="ECO:0000313" key="5">
    <source>
        <dbReference type="Proteomes" id="UP001138500"/>
    </source>
</evidence>
<feature type="compositionally biased region" description="Basic and acidic residues" evidence="1">
    <location>
        <begin position="10"/>
        <end position="36"/>
    </location>
</feature>
<dbReference type="SUPFAM" id="SSF53649">
    <property type="entry name" value="Alkaline phosphatase-like"/>
    <property type="match status" value="1"/>
</dbReference>
<dbReference type="InterPro" id="IPR036638">
    <property type="entry name" value="HLH_DNA-bd_sf"/>
</dbReference>
<feature type="compositionally biased region" description="Basic and acidic residues" evidence="1">
    <location>
        <begin position="1171"/>
        <end position="1180"/>
    </location>
</feature>
<feature type="transmembrane region" description="Helical" evidence="2">
    <location>
        <begin position="702"/>
        <end position="726"/>
    </location>
</feature>